<dbReference type="Proteomes" id="UP000660729">
    <property type="component" value="Unassembled WGS sequence"/>
</dbReference>
<proteinExistence type="predicted"/>
<dbReference type="InterPro" id="IPR001810">
    <property type="entry name" value="F-box_dom"/>
</dbReference>
<dbReference type="EMBL" id="JABCIY010000015">
    <property type="protein sequence ID" value="KAF7197342.1"/>
    <property type="molecule type" value="Genomic_DNA"/>
</dbReference>
<organism evidence="2 3">
    <name type="scientific">Pseudocercospora fuligena</name>
    <dbReference type="NCBI Taxonomy" id="685502"/>
    <lineage>
        <taxon>Eukaryota</taxon>
        <taxon>Fungi</taxon>
        <taxon>Dikarya</taxon>
        <taxon>Ascomycota</taxon>
        <taxon>Pezizomycotina</taxon>
        <taxon>Dothideomycetes</taxon>
        <taxon>Dothideomycetidae</taxon>
        <taxon>Mycosphaerellales</taxon>
        <taxon>Mycosphaerellaceae</taxon>
        <taxon>Pseudocercospora</taxon>
    </lineage>
</organism>
<comment type="caution">
    <text evidence="2">The sequence shown here is derived from an EMBL/GenBank/DDBJ whole genome shotgun (WGS) entry which is preliminary data.</text>
</comment>
<evidence type="ECO:0000313" key="2">
    <source>
        <dbReference type="EMBL" id="KAF7197342.1"/>
    </source>
</evidence>
<accession>A0A8H6RU02</accession>
<dbReference type="Pfam" id="PF12937">
    <property type="entry name" value="F-box-like"/>
    <property type="match status" value="1"/>
</dbReference>
<reference evidence="2" key="1">
    <citation type="submission" date="2020-04" db="EMBL/GenBank/DDBJ databases">
        <title>Draft genome resource of the tomato pathogen Pseudocercospora fuligena.</title>
        <authorList>
            <person name="Zaccaron A."/>
        </authorList>
    </citation>
    <scope>NUCLEOTIDE SEQUENCE</scope>
    <source>
        <strain evidence="2">PF001</strain>
    </source>
</reference>
<dbReference type="InterPro" id="IPR036047">
    <property type="entry name" value="F-box-like_dom_sf"/>
</dbReference>
<keyword evidence="3" id="KW-1185">Reference proteome</keyword>
<dbReference type="SUPFAM" id="SSF81383">
    <property type="entry name" value="F-box domain"/>
    <property type="match status" value="1"/>
</dbReference>
<evidence type="ECO:0000313" key="3">
    <source>
        <dbReference type="Proteomes" id="UP000660729"/>
    </source>
</evidence>
<sequence>MANGSAGKVLATAELLEAILINLPIRDLLLAQRVCRLWRDSVSVSKPLKRQIFLELCDTERHTLYHRPMNRALVNMSPAVAERINNEFNATFTYPYSAYMWTSDIESPSPATIYQNPVLHVITGLIIRDADIFFSTDPDTHTPVWNRPEASWRHMLICSAPLTSFLEMTIRSSYWNDRLELVQEMVDTAQWRLGDVVDELHRQWQMLPYKAGEKIIGLGYTITGSQLWRRCE</sequence>
<dbReference type="AlphaFoldDB" id="A0A8H6RU02"/>
<feature type="domain" description="F-box" evidence="1">
    <location>
        <begin position="14"/>
        <end position="54"/>
    </location>
</feature>
<gene>
    <name evidence="2" type="ORF">HII31_01152</name>
</gene>
<dbReference type="OrthoDB" id="3800738at2759"/>
<name>A0A8H6RU02_9PEZI</name>
<evidence type="ECO:0000259" key="1">
    <source>
        <dbReference type="Pfam" id="PF12937"/>
    </source>
</evidence>
<protein>
    <recommendedName>
        <fullName evidence="1">F-box domain-containing protein</fullName>
    </recommendedName>
</protein>
<dbReference type="Gene3D" id="1.20.1280.50">
    <property type="match status" value="1"/>
</dbReference>